<evidence type="ECO:0000313" key="1">
    <source>
        <dbReference type="EMBL" id="VDK66911.1"/>
    </source>
</evidence>
<dbReference type="SUPFAM" id="SSF56784">
    <property type="entry name" value="HAD-like"/>
    <property type="match status" value="1"/>
</dbReference>
<dbReference type="GO" id="GO:0000166">
    <property type="term" value="F:nucleotide binding"/>
    <property type="evidence" value="ECO:0007669"/>
    <property type="project" value="InterPro"/>
</dbReference>
<dbReference type="InterPro" id="IPR023299">
    <property type="entry name" value="ATPase_P-typ_cyto_dom_N"/>
</dbReference>
<dbReference type="OrthoDB" id="377733at2759"/>
<dbReference type="Gene3D" id="3.40.1110.10">
    <property type="entry name" value="Calcium-transporting ATPase, cytoplasmic domain N"/>
    <property type="match status" value="1"/>
</dbReference>
<reference evidence="1 2" key="1">
    <citation type="submission" date="2018-11" db="EMBL/GenBank/DDBJ databases">
        <authorList>
            <consortium name="Pathogen Informatics"/>
        </authorList>
    </citation>
    <scope>NUCLEOTIDE SEQUENCE [LARGE SCALE GENOMIC DNA]</scope>
</reference>
<protein>
    <recommendedName>
        <fullName evidence="3">P-type ATPase C-terminal domain-containing protein</fullName>
    </recommendedName>
</protein>
<dbReference type="SUPFAM" id="SSF81660">
    <property type="entry name" value="Metal cation-transporting ATPase, ATP-binding domain N"/>
    <property type="match status" value="1"/>
</dbReference>
<dbReference type="Gene3D" id="3.40.50.1000">
    <property type="entry name" value="HAD superfamily/HAD-like"/>
    <property type="match status" value="1"/>
</dbReference>
<name>A0A3P6TRF0_CYLGO</name>
<evidence type="ECO:0008006" key="3">
    <source>
        <dbReference type="Google" id="ProtNLM"/>
    </source>
</evidence>
<proteinExistence type="predicted"/>
<dbReference type="Proteomes" id="UP000271889">
    <property type="component" value="Unassembled WGS sequence"/>
</dbReference>
<evidence type="ECO:0000313" key="2">
    <source>
        <dbReference type="Proteomes" id="UP000271889"/>
    </source>
</evidence>
<accession>A0A3P6TRF0</accession>
<dbReference type="GO" id="GO:0005886">
    <property type="term" value="C:plasma membrane"/>
    <property type="evidence" value="ECO:0007669"/>
    <property type="project" value="TreeGrafter"/>
</dbReference>
<dbReference type="AlphaFoldDB" id="A0A3P6TRF0"/>
<dbReference type="EMBL" id="UYRV01020079">
    <property type="protein sequence ID" value="VDK66911.1"/>
    <property type="molecule type" value="Genomic_DNA"/>
</dbReference>
<sequence length="223" mass="25006">MAADAGFIFKKRPPGKCVLSISGTILEYDLVAVLEFDSNRKRMSVVVREPHGKYKLYIKGADQKIFERLRSASSKELKRTAGHLQQFAIGGYRTLCFAIRDIDNVTFVRWYKEYLATVNEVGGRKEKFAQLAEDIERVYQIEGEKSAKLMVLIQDLTLIGVSAIEDRLQKSVPETVARLLSAGIRVWVLTGDKLETAVNIGIVQLLHLFVTRIFGKPTIGAST</sequence>
<dbReference type="Pfam" id="PF13246">
    <property type="entry name" value="Cation_ATPase"/>
    <property type="match status" value="1"/>
</dbReference>
<dbReference type="InterPro" id="IPR036412">
    <property type="entry name" value="HAD-like_sf"/>
</dbReference>
<organism evidence="1 2">
    <name type="scientific">Cylicostephanus goldi</name>
    <name type="common">Nematode worm</name>
    <dbReference type="NCBI Taxonomy" id="71465"/>
    <lineage>
        <taxon>Eukaryota</taxon>
        <taxon>Metazoa</taxon>
        <taxon>Ecdysozoa</taxon>
        <taxon>Nematoda</taxon>
        <taxon>Chromadorea</taxon>
        <taxon>Rhabditida</taxon>
        <taxon>Rhabditina</taxon>
        <taxon>Rhabditomorpha</taxon>
        <taxon>Strongyloidea</taxon>
        <taxon>Strongylidae</taxon>
        <taxon>Cylicostephanus</taxon>
    </lineage>
</organism>
<dbReference type="PANTHER" id="PTHR24092">
    <property type="entry name" value="PROBABLE PHOSPHOLIPID-TRANSPORTING ATPASE"/>
    <property type="match status" value="1"/>
</dbReference>
<dbReference type="GO" id="GO:0045332">
    <property type="term" value="P:phospholipid translocation"/>
    <property type="evidence" value="ECO:0007669"/>
    <property type="project" value="TreeGrafter"/>
</dbReference>
<dbReference type="InterPro" id="IPR023214">
    <property type="entry name" value="HAD_sf"/>
</dbReference>
<dbReference type="GO" id="GO:0140326">
    <property type="term" value="F:ATPase-coupled intramembrane lipid transporter activity"/>
    <property type="evidence" value="ECO:0007669"/>
    <property type="project" value="TreeGrafter"/>
</dbReference>
<gene>
    <name evidence="1" type="ORF">CGOC_LOCUS6256</name>
</gene>
<keyword evidence="2" id="KW-1185">Reference proteome</keyword>